<dbReference type="SUPFAM" id="SSF89550">
    <property type="entry name" value="PHP domain-like"/>
    <property type="match status" value="1"/>
</dbReference>
<dbReference type="EMBL" id="FNID01000031">
    <property type="protein sequence ID" value="SDN76912.1"/>
    <property type="molecule type" value="Genomic_DNA"/>
</dbReference>
<dbReference type="InterPro" id="IPR016195">
    <property type="entry name" value="Pol/histidinol_Pase-like"/>
</dbReference>
<protein>
    <recommendedName>
        <fullName evidence="1">Polymerase/histidinol phosphatase N-terminal domain-containing protein</fullName>
    </recommendedName>
</protein>
<proteinExistence type="predicted"/>
<name>A0A1H0E3C1_9FIRM</name>
<dbReference type="PANTHER" id="PTHR42924:SF3">
    <property type="entry name" value="POLYMERASE_HISTIDINOL PHOSPHATASE N-TERMINAL DOMAIN-CONTAINING PROTEIN"/>
    <property type="match status" value="1"/>
</dbReference>
<dbReference type="Proteomes" id="UP000199182">
    <property type="component" value="Unassembled WGS sequence"/>
</dbReference>
<evidence type="ECO:0000313" key="2">
    <source>
        <dbReference type="EMBL" id="SDN76912.1"/>
    </source>
</evidence>
<dbReference type="Gene3D" id="1.10.150.650">
    <property type="match status" value="1"/>
</dbReference>
<keyword evidence="3" id="KW-1185">Reference proteome</keyword>
<dbReference type="OrthoDB" id="9804333at2"/>
<dbReference type="SMART" id="SM00481">
    <property type="entry name" value="POLIIIAc"/>
    <property type="match status" value="1"/>
</dbReference>
<evidence type="ECO:0000313" key="3">
    <source>
        <dbReference type="Proteomes" id="UP000199182"/>
    </source>
</evidence>
<dbReference type="InterPro" id="IPR004013">
    <property type="entry name" value="PHP_dom"/>
</dbReference>
<dbReference type="GO" id="GO:0004534">
    <property type="term" value="F:5'-3' RNA exonuclease activity"/>
    <property type="evidence" value="ECO:0007669"/>
    <property type="project" value="TreeGrafter"/>
</dbReference>
<dbReference type="GO" id="GO:0035312">
    <property type="term" value="F:5'-3' DNA exonuclease activity"/>
    <property type="evidence" value="ECO:0007669"/>
    <property type="project" value="TreeGrafter"/>
</dbReference>
<sequence length="284" mass="31762">MKGDLHCHTRISDGSMGIEEVIAYAKRAGLSFLAVTDHDTMSGVMRAKILGKRYGVEIVPGCEISSIDPDTGRKVHMLCYLPKFPERLERLFIRIQEERKNAGSEMLKKVMRIYPVTLEHVLRYTAGSKIIYRVHVMNALMDLGYADSLFGRVYHELFHEPDGSCYTDFTRPSVYEVLDLIHEAEGIAVLAHPATYDSMAFMAKAAKERLIDGVELWHPDNSEAVSATIAETAKEYGLLVTGGSDFHGMYRGIPNPIGVCHTPEYALDALLSHKDKTGIKTRIE</sequence>
<evidence type="ECO:0000259" key="1">
    <source>
        <dbReference type="SMART" id="SM00481"/>
    </source>
</evidence>
<gene>
    <name evidence="2" type="ORF">SAMN05192585_13144</name>
</gene>
<dbReference type="RefSeq" id="WP_092642069.1">
    <property type="nucleotide sequence ID" value="NZ_FNID01000031.1"/>
</dbReference>
<reference evidence="2 3" key="1">
    <citation type="submission" date="2016-10" db="EMBL/GenBank/DDBJ databases">
        <authorList>
            <person name="de Groot N.N."/>
        </authorList>
    </citation>
    <scope>NUCLEOTIDE SEQUENCE [LARGE SCALE GENOMIC DNA]</scope>
    <source>
        <strain evidence="2 3">CGMCC 1.5012</strain>
    </source>
</reference>
<dbReference type="CDD" id="cd07438">
    <property type="entry name" value="PHP_HisPPase_AMP"/>
    <property type="match status" value="1"/>
</dbReference>
<dbReference type="AlphaFoldDB" id="A0A1H0E3C1"/>
<accession>A0A1H0E3C1</accession>
<dbReference type="InterPro" id="IPR052018">
    <property type="entry name" value="PHP_domain"/>
</dbReference>
<organism evidence="2 3">
    <name type="scientific">Acetanaerobacterium elongatum</name>
    <dbReference type="NCBI Taxonomy" id="258515"/>
    <lineage>
        <taxon>Bacteria</taxon>
        <taxon>Bacillati</taxon>
        <taxon>Bacillota</taxon>
        <taxon>Clostridia</taxon>
        <taxon>Eubacteriales</taxon>
        <taxon>Oscillospiraceae</taxon>
        <taxon>Acetanaerobacterium</taxon>
    </lineage>
</organism>
<dbReference type="Gene3D" id="3.20.20.140">
    <property type="entry name" value="Metal-dependent hydrolases"/>
    <property type="match status" value="1"/>
</dbReference>
<dbReference type="PANTHER" id="PTHR42924">
    <property type="entry name" value="EXONUCLEASE"/>
    <property type="match status" value="1"/>
</dbReference>
<dbReference type="STRING" id="258515.SAMN05192585_13144"/>
<dbReference type="InterPro" id="IPR003141">
    <property type="entry name" value="Pol/His_phosphatase_N"/>
</dbReference>
<dbReference type="Pfam" id="PF02811">
    <property type="entry name" value="PHP"/>
    <property type="match status" value="1"/>
</dbReference>
<feature type="domain" description="Polymerase/histidinol phosphatase N-terminal" evidence="1">
    <location>
        <begin position="3"/>
        <end position="68"/>
    </location>
</feature>